<feature type="transmembrane region" description="Helical" evidence="5">
    <location>
        <begin position="598"/>
        <end position="624"/>
    </location>
</feature>
<feature type="region of interest" description="Disordered" evidence="6">
    <location>
        <begin position="432"/>
        <end position="456"/>
    </location>
</feature>
<evidence type="ECO:0000256" key="2">
    <source>
        <dbReference type="ARBA" id="ARBA00022692"/>
    </source>
</evidence>
<feature type="compositionally biased region" description="Acidic residues" evidence="6">
    <location>
        <begin position="439"/>
        <end position="456"/>
    </location>
</feature>
<feature type="transmembrane region" description="Helical" evidence="5">
    <location>
        <begin position="747"/>
        <end position="772"/>
    </location>
</feature>
<gene>
    <name evidence="5" type="primary">tatC</name>
    <name evidence="7" type="ordered locus">HacjB3_01990</name>
    <name evidence="8" type="ORF">C497_17327</name>
</gene>
<protein>
    <recommendedName>
        <fullName evidence="5">Sec-independent protein translocase protein TatC</fullName>
    </recommendedName>
</protein>
<keyword evidence="5" id="KW-0813">Transport</keyword>
<evidence type="ECO:0000256" key="6">
    <source>
        <dbReference type="SAM" id="MobiDB-lite"/>
    </source>
</evidence>
<keyword evidence="5" id="KW-0653">Protein transport</keyword>
<keyword evidence="10" id="KW-1185">Reference proteome</keyword>
<organism evidence="7 9">
    <name type="scientific">Halalkalicoccus jeotgali (strain DSM 18796 / CECT 7217 / JCM 14584 / KCTC 4019 / B3)</name>
    <dbReference type="NCBI Taxonomy" id="795797"/>
    <lineage>
        <taxon>Archaea</taxon>
        <taxon>Methanobacteriati</taxon>
        <taxon>Methanobacteriota</taxon>
        <taxon>Stenosarchaea group</taxon>
        <taxon>Halobacteria</taxon>
        <taxon>Halobacteriales</taxon>
        <taxon>Halococcaceae</taxon>
        <taxon>Halalkalicoccus</taxon>
    </lineage>
</organism>
<feature type="transmembrane region" description="Helical" evidence="5">
    <location>
        <begin position="215"/>
        <end position="232"/>
    </location>
</feature>
<reference evidence="8 10" key="2">
    <citation type="journal article" date="2014" name="PLoS Genet.">
        <title>Phylogenetically driven sequencing of extremely halophilic archaea reveals strategies for static and dynamic osmo-response.</title>
        <authorList>
            <person name="Becker E.A."/>
            <person name="Seitzer P.M."/>
            <person name="Tritt A."/>
            <person name="Larsen D."/>
            <person name="Krusor M."/>
            <person name="Yao A.I."/>
            <person name="Wu D."/>
            <person name="Madern D."/>
            <person name="Eisen J.A."/>
            <person name="Darling A.E."/>
            <person name="Facciotti M.T."/>
        </authorList>
    </citation>
    <scope>NUCLEOTIDE SEQUENCE [LARGE SCALE GENOMIC DNA]</scope>
    <source>
        <strain evidence="8">B3</strain>
        <strain evidence="10">DSM 18796 / CECT 7217 / JCM 14584 / KCTC 4019 / B3</strain>
    </source>
</reference>
<feature type="transmembrane region" description="Helical" evidence="5">
    <location>
        <begin position="685"/>
        <end position="704"/>
    </location>
</feature>
<dbReference type="PRINTS" id="PR01840">
    <property type="entry name" value="TATCFAMILY"/>
</dbReference>
<dbReference type="EMBL" id="AOHV01000042">
    <property type="protein sequence ID" value="ELY34163.1"/>
    <property type="molecule type" value="Genomic_DNA"/>
</dbReference>
<name>D8J5Y5_HALJB</name>
<dbReference type="PANTHER" id="PTHR30371:SF0">
    <property type="entry name" value="SEC-INDEPENDENT PROTEIN TRANSLOCASE PROTEIN TATC, CHLOROPLASTIC-RELATED"/>
    <property type="match status" value="1"/>
</dbReference>
<dbReference type="KEGG" id="hje:HacjB3_01990"/>
<comment type="function">
    <text evidence="5">Part of the twin-arginine translocation (Tat) system that transports large folded proteins containing a characteristic twin-arginine motif in their signal peptide across membranes.</text>
</comment>
<evidence type="ECO:0000313" key="8">
    <source>
        <dbReference type="EMBL" id="ELY34163.1"/>
    </source>
</evidence>
<dbReference type="GeneID" id="9418197"/>
<keyword evidence="5" id="KW-0811">Translocation</keyword>
<feature type="transmembrane region" description="Helical" evidence="5">
    <location>
        <begin position="35"/>
        <end position="54"/>
    </location>
</feature>
<evidence type="ECO:0000313" key="9">
    <source>
        <dbReference type="Proteomes" id="UP000000390"/>
    </source>
</evidence>
<dbReference type="HAMAP" id="MF_00902">
    <property type="entry name" value="TatC"/>
    <property type="match status" value="1"/>
</dbReference>
<proteinExistence type="inferred from homology"/>
<dbReference type="eggNOG" id="arCOG04736">
    <property type="taxonomic scope" value="Archaea"/>
</dbReference>
<keyword evidence="5" id="KW-1003">Cell membrane</keyword>
<feature type="compositionally biased region" description="Low complexity" evidence="6">
    <location>
        <begin position="831"/>
        <end position="842"/>
    </location>
</feature>
<feature type="transmembrane region" description="Helical" evidence="5">
    <location>
        <begin position="179"/>
        <end position="203"/>
    </location>
</feature>
<evidence type="ECO:0000256" key="4">
    <source>
        <dbReference type="ARBA" id="ARBA00023136"/>
    </source>
</evidence>
<evidence type="ECO:0000256" key="5">
    <source>
        <dbReference type="HAMAP-Rule" id="MF_00902"/>
    </source>
</evidence>
<feature type="transmembrane region" description="Helical" evidence="5">
    <location>
        <begin position="498"/>
        <end position="518"/>
    </location>
</feature>
<evidence type="ECO:0000256" key="3">
    <source>
        <dbReference type="ARBA" id="ARBA00022989"/>
    </source>
</evidence>
<dbReference type="Proteomes" id="UP000011645">
    <property type="component" value="Unassembled WGS sequence"/>
</dbReference>
<evidence type="ECO:0000313" key="10">
    <source>
        <dbReference type="Proteomes" id="UP000011645"/>
    </source>
</evidence>
<feature type="transmembrane region" description="Helical" evidence="5">
    <location>
        <begin position="331"/>
        <end position="355"/>
    </location>
</feature>
<dbReference type="RefSeq" id="WP_008418489.1">
    <property type="nucleotide sequence ID" value="NC_014297.1"/>
</dbReference>
<evidence type="ECO:0000313" key="7">
    <source>
        <dbReference type="EMBL" id="ADJ13791.1"/>
    </source>
</evidence>
<evidence type="ECO:0000256" key="1">
    <source>
        <dbReference type="ARBA" id="ARBA00004141"/>
    </source>
</evidence>
<comment type="similarity">
    <text evidence="5">Belongs to the TatC family.</text>
</comment>
<feature type="compositionally biased region" description="Acidic residues" evidence="6">
    <location>
        <begin position="795"/>
        <end position="807"/>
    </location>
</feature>
<feature type="region of interest" description="Disordered" evidence="6">
    <location>
        <begin position="773"/>
        <end position="893"/>
    </location>
</feature>
<keyword evidence="3 5" id="KW-1133">Transmembrane helix</keyword>
<feature type="transmembrane region" description="Helical" evidence="5">
    <location>
        <begin position="279"/>
        <end position="300"/>
    </location>
</feature>
<feature type="transmembrane region" description="Helical" evidence="5">
    <location>
        <begin position="555"/>
        <end position="577"/>
    </location>
</feature>
<dbReference type="PANTHER" id="PTHR30371">
    <property type="entry name" value="SEC-INDEPENDENT PROTEIN TRANSLOCASE PROTEIN TATC"/>
    <property type="match status" value="1"/>
</dbReference>
<dbReference type="Pfam" id="PF00902">
    <property type="entry name" value="TatC"/>
    <property type="match status" value="2"/>
</dbReference>
<dbReference type="PATRIC" id="fig|795797.18.peg.403"/>
<reference evidence="7 9" key="1">
    <citation type="journal article" date="2010" name="J. Bacteriol.">
        <title>Complete genome sequence of Halalkalicoccus jeotgali B3(T), an extremely halophilic archaeon.</title>
        <authorList>
            <person name="Roh S.W."/>
            <person name="Nam Y.D."/>
            <person name="Nam S.H."/>
            <person name="Choi S.H."/>
            <person name="Park H.S."/>
            <person name="Bae J.W."/>
        </authorList>
    </citation>
    <scope>NUCLEOTIDE SEQUENCE [LARGE SCALE GENOMIC DNA]</scope>
    <source>
        <strain evidence="7">B3</strain>
        <strain evidence="9">DSM 18796 / CECT 7217 / JCM 14584 / KCTC 4019 / B3</strain>
    </source>
</reference>
<keyword evidence="4 5" id="KW-0472">Membrane</keyword>
<dbReference type="GO" id="GO:0009977">
    <property type="term" value="F:proton motive force dependent protein transmembrane transporter activity"/>
    <property type="evidence" value="ECO:0007669"/>
    <property type="project" value="TreeGrafter"/>
</dbReference>
<comment type="subunit">
    <text evidence="5">Forms a complex with TatA.</text>
</comment>
<comment type="subcellular location">
    <subcellularLocation>
        <location evidence="5">Cell membrane</location>
        <topology evidence="5">Multi-pass membrane protein</topology>
    </subcellularLocation>
    <subcellularLocation>
        <location evidence="1">Membrane</location>
        <topology evidence="1">Multi-pass membrane protein</topology>
    </subcellularLocation>
</comment>
<dbReference type="EMBL" id="CP002062">
    <property type="protein sequence ID" value="ADJ13791.1"/>
    <property type="molecule type" value="Genomic_DNA"/>
</dbReference>
<feature type="transmembrane region" description="Helical" evidence="5">
    <location>
        <begin position="238"/>
        <end position="259"/>
    </location>
</feature>
<dbReference type="GO" id="GO:0033281">
    <property type="term" value="C:TAT protein transport complex"/>
    <property type="evidence" value="ECO:0007669"/>
    <property type="project" value="UniProtKB-UniRule"/>
</dbReference>
<dbReference type="InterPro" id="IPR002033">
    <property type="entry name" value="TatC"/>
</dbReference>
<feature type="transmembrane region" description="Helical" evidence="5">
    <location>
        <begin position="644"/>
        <end position="665"/>
    </location>
</feature>
<feature type="transmembrane region" description="Helical" evidence="5">
    <location>
        <begin position="710"/>
        <end position="727"/>
    </location>
</feature>
<dbReference type="GO" id="GO:0065002">
    <property type="term" value="P:intracellular protein transmembrane transport"/>
    <property type="evidence" value="ECO:0007669"/>
    <property type="project" value="TreeGrafter"/>
</dbReference>
<feature type="transmembrane region" description="Helical" evidence="5">
    <location>
        <begin position="74"/>
        <end position="107"/>
    </location>
</feature>
<dbReference type="GO" id="GO:0043953">
    <property type="term" value="P:protein transport by the Tat complex"/>
    <property type="evidence" value="ECO:0007669"/>
    <property type="project" value="UniProtKB-UniRule"/>
</dbReference>
<comment type="caution">
    <text evidence="5">Lacks conserved residue(s) required for the propagation of feature annotation.</text>
</comment>
<sequence length="893" mass="94988">MSGSIVDEDTARSLNSGRETIGAVLSTIQTHLQKVFIVFVVGFLGTFYALRAVVWDWLRSVTVSGMPPEVIDRFAIIVTTPFEVILLQAKIGIVAGILVSIPPLLYLSRHELRARGYWPQTPIARWKLVGIALMSLLLFLGGVSYAYGLFFPLILGFLAEFSYGVGVDPTWSIVMWTEFLVLLTVSFGLAAQLPLAMCSLAYAEIVPYETFRDKWKYAVLGIFIFGAMFSPPDPISQIMWAVPLVILYAFSLGLTRFVVTLKRGGRANVRGTLKRNLPLLFGAPLLLAAGAYGALVAGLGEYFNELLLEPRDIALPQALWLQELLGVPREVALAVGAAAVLFAVAFVLVVFYLLISSVEQSPPGPTGRMGDPEAIDLSELDAAGVRAAPGGAFAALSEEEALAIAREAMDEENPEKAQAVLDRFDAIHAEEAEPATAADSEDAAAESAGEDDEEDVGGILTGTATGMFAAFSEEKDEDDIGGYLYDVKYIADSLRSRLLWIFAVFGVVLIGVFTFFYIGGVRIITQDFVSRMPRAVVSIDDVRVVDLHPVETLMFIIKVSTLVALLSIVPMVLYFAWPAMKERGLTRGQRSVVYEWTVAIALALAGGTLLGYYYIAPGLIGFLVYDATQAGMVISYRISKFSWLIIYTTVGVGLLACVPLTMWMLFRGKVASYWGMRTRWREVTIAVFAVAGLVTPVSVLTMFIVAIPTMLAYGVGLAGLWAITLGGRRDFTERPETGPDAGNSKWLALIIVVFLVIGGAVAATGGGIGSVLSDDIPDAPGPTEGDDPATGSDDNGTDTDSPAEDPEATSGDGSAAEPDDDGSSGSGDSAGDGSADTDSGPFEGDDESGDSSDSAGSDTDASEDSDGNGGTDGSDDDGENGSSGIDVREPIDG</sequence>
<feature type="transmembrane region" description="Helical" evidence="5">
    <location>
        <begin position="128"/>
        <end position="159"/>
    </location>
</feature>
<dbReference type="HOGENOM" id="CLU_359694_0_0_2"/>
<dbReference type="AlphaFoldDB" id="D8J5Y5"/>
<keyword evidence="2 5" id="KW-0812">Transmembrane</keyword>
<dbReference type="STRING" id="795797.HacjB3_01990"/>
<accession>D8J5Y5</accession>
<dbReference type="OrthoDB" id="15305at2157"/>
<dbReference type="Proteomes" id="UP000000390">
    <property type="component" value="Chromosome"/>
</dbReference>